<comment type="pathway">
    <text evidence="1">Isoprenoid biosynthesis; isopentenyl diphosphate biosynthesis via mevalonate pathway; isopentenyl diphosphate from (R)-mevalonate: step 2/3.</text>
</comment>
<evidence type="ECO:0000313" key="10">
    <source>
        <dbReference type="Proteomes" id="UP000253891"/>
    </source>
</evidence>
<dbReference type="GO" id="GO:0005524">
    <property type="term" value="F:ATP binding"/>
    <property type="evidence" value="ECO:0007669"/>
    <property type="project" value="UniProtKB-KW"/>
</dbReference>
<dbReference type="NCBIfam" id="TIGR01220">
    <property type="entry name" value="Pmev_kin_Gr_pos"/>
    <property type="match status" value="1"/>
</dbReference>
<keyword evidence="5 9" id="KW-0418">Kinase</keyword>
<evidence type="ECO:0000256" key="2">
    <source>
        <dbReference type="ARBA" id="ARBA00012958"/>
    </source>
</evidence>
<dbReference type="OrthoDB" id="1522677at2"/>
<evidence type="ECO:0000256" key="6">
    <source>
        <dbReference type="ARBA" id="ARBA00022840"/>
    </source>
</evidence>
<evidence type="ECO:0000259" key="7">
    <source>
        <dbReference type="Pfam" id="PF00288"/>
    </source>
</evidence>
<keyword evidence="10" id="KW-1185">Reference proteome</keyword>
<dbReference type="Pfam" id="PF00288">
    <property type="entry name" value="GHMP_kinases_N"/>
    <property type="match status" value="1"/>
</dbReference>
<accession>A0A0K8MI92</accession>
<dbReference type="InterPro" id="IPR006204">
    <property type="entry name" value="GHMP_kinase_N_dom"/>
</dbReference>
<protein>
    <recommendedName>
        <fullName evidence="2">phosphomevalonate kinase</fullName>
        <ecNumber evidence="2">2.7.4.2</ecNumber>
    </recommendedName>
</protein>
<name>A0A0K8MI92_9LACO</name>
<dbReference type="GO" id="GO:0004631">
    <property type="term" value="F:phosphomevalonate kinase activity"/>
    <property type="evidence" value="ECO:0007669"/>
    <property type="project" value="UniProtKB-EC"/>
</dbReference>
<evidence type="ECO:0000256" key="5">
    <source>
        <dbReference type="ARBA" id="ARBA00022777"/>
    </source>
</evidence>
<dbReference type="InterPro" id="IPR014721">
    <property type="entry name" value="Ribsml_uS5_D2-typ_fold_subgr"/>
</dbReference>
<dbReference type="GO" id="GO:0019287">
    <property type="term" value="P:isopentenyl diphosphate biosynthetic process, mevalonate pathway"/>
    <property type="evidence" value="ECO:0007669"/>
    <property type="project" value="UniProtKB-UniPathway"/>
</dbReference>
<dbReference type="PANTHER" id="PTHR31814:SF2">
    <property type="entry name" value="PHOSPHOMEVALONATE KINASE"/>
    <property type="match status" value="1"/>
</dbReference>
<dbReference type="SUPFAM" id="SSF54211">
    <property type="entry name" value="Ribosomal protein S5 domain 2-like"/>
    <property type="match status" value="1"/>
</dbReference>
<evidence type="ECO:0000313" key="9">
    <source>
        <dbReference type="EMBL" id="GAP00173.1"/>
    </source>
</evidence>
<sequence length="355" mass="37907">MVNSTHLTIPGKLFLAGEYAVTKPGQPALVVAVDQGMAISLDANPHGMPGTITVQSNTLPTDLDLAWANLNSLTNVSSSALTGKWSFVQAALVLFFQEHGQTLDLTHQPSLKIQIESQMEVADQKLGLGSSAAVTVATIRGLATYFDLPDDRLAQFKEAAWAHYFVQGSGSLGDVASATFTGLITYQAPAWLATISAETAALADFANLDWSDLAITPLAWPKDWQLALIATYQPASTQKALAKGFWRADFADQSRHWVTAAQTAFEDQNYSALQHALQGNQDLLVQTLPTGYLTPALTALTRVLRDLNLAGKVSGAGYGDNGFAILATKADQDELSKALASQPDLHLILPTIITS</sequence>
<dbReference type="STRING" id="157463.GCA_001047075_01078"/>
<evidence type="ECO:0000259" key="8">
    <source>
        <dbReference type="Pfam" id="PF08544"/>
    </source>
</evidence>
<keyword evidence="4" id="KW-0547">Nucleotide-binding</keyword>
<keyword evidence="6" id="KW-0067">ATP-binding</keyword>
<evidence type="ECO:0000256" key="4">
    <source>
        <dbReference type="ARBA" id="ARBA00022741"/>
    </source>
</evidence>
<reference evidence="9 10" key="1">
    <citation type="journal article" date="2015" name="BMC Genomics">
        <title>Comparative genomics of Fructobacillus spp. and Leuconostoc spp. reveals niche-specific evolution of Fructobacillus spp.</title>
        <authorList>
            <person name="Endo A."/>
            <person name="Tanizawa Y."/>
            <person name="Tanaka N."/>
            <person name="Maeno S."/>
            <person name="Kumar H."/>
            <person name="Shiwa Y."/>
            <person name="Okada S."/>
            <person name="Yoshikawa H."/>
            <person name="Dicks L."/>
            <person name="Nakagawa J."/>
            <person name="Arita M."/>
        </authorList>
    </citation>
    <scope>NUCLEOTIDE SEQUENCE [LARGE SCALE GENOMIC DNA]</scope>
    <source>
        <strain evidence="9 10">JCM 12225</strain>
    </source>
</reference>
<dbReference type="InterPro" id="IPR035102">
    <property type="entry name" value="Phosphomevalonate_kinase"/>
</dbReference>
<dbReference type="EMBL" id="DF968005">
    <property type="protein sequence ID" value="GAP00173.1"/>
    <property type="molecule type" value="Genomic_DNA"/>
</dbReference>
<dbReference type="InterPro" id="IPR005917">
    <property type="entry name" value="Pmev_kinase_bact"/>
</dbReference>
<evidence type="ECO:0000256" key="1">
    <source>
        <dbReference type="ARBA" id="ARBA00005017"/>
    </source>
</evidence>
<gene>
    <name evidence="9" type="ORF">FFIC_281820</name>
</gene>
<dbReference type="UniPathway" id="UPA00057">
    <property type="reaction ID" value="UER00098"/>
</dbReference>
<dbReference type="SUPFAM" id="SSF55060">
    <property type="entry name" value="GHMP Kinase, C-terminal domain"/>
    <property type="match status" value="1"/>
</dbReference>
<dbReference type="InterPro" id="IPR013750">
    <property type="entry name" value="GHMP_kinase_C_dom"/>
</dbReference>
<keyword evidence="3" id="KW-0808">Transferase</keyword>
<dbReference type="InterPro" id="IPR036554">
    <property type="entry name" value="GHMP_kinase_C_sf"/>
</dbReference>
<dbReference type="Proteomes" id="UP000253891">
    <property type="component" value="Unassembled WGS sequence"/>
</dbReference>
<dbReference type="Gene3D" id="3.30.230.10">
    <property type="match status" value="1"/>
</dbReference>
<dbReference type="RefSeq" id="WP_061993510.1">
    <property type="nucleotide sequence ID" value="NZ_DF968005.1"/>
</dbReference>
<organism evidence="9 10">
    <name type="scientific">Fructobacillus ficulneus</name>
    <dbReference type="NCBI Taxonomy" id="157463"/>
    <lineage>
        <taxon>Bacteria</taxon>
        <taxon>Bacillati</taxon>
        <taxon>Bacillota</taxon>
        <taxon>Bacilli</taxon>
        <taxon>Lactobacillales</taxon>
        <taxon>Lactobacillaceae</taxon>
        <taxon>Fructobacillus</taxon>
    </lineage>
</organism>
<feature type="domain" description="GHMP kinase N-terminal" evidence="7">
    <location>
        <begin position="87"/>
        <end position="182"/>
    </location>
</feature>
<proteinExistence type="predicted"/>
<dbReference type="InterPro" id="IPR020568">
    <property type="entry name" value="Ribosomal_Su5_D2-typ_SF"/>
</dbReference>
<dbReference type="PANTHER" id="PTHR31814">
    <property type="match status" value="1"/>
</dbReference>
<evidence type="ECO:0000256" key="3">
    <source>
        <dbReference type="ARBA" id="ARBA00022679"/>
    </source>
</evidence>
<feature type="domain" description="GHMP kinase C-terminal" evidence="8">
    <location>
        <begin position="263"/>
        <end position="341"/>
    </location>
</feature>
<dbReference type="Pfam" id="PF08544">
    <property type="entry name" value="GHMP_kinases_C"/>
    <property type="match status" value="1"/>
</dbReference>
<dbReference type="AlphaFoldDB" id="A0A0K8MI92"/>
<dbReference type="Gene3D" id="3.30.70.890">
    <property type="entry name" value="GHMP kinase, C-terminal domain"/>
    <property type="match status" value="1"/>
</dbReference>
<dbReference type="EC" id="2.7.4.2" evidence="2"/>